<keyword evidence="4 6" id="KW-0503">Monooxygenase</keyword>
<dbReference type="Gene3D" id="3.50.50.60">
    <property type="entry name" value="FAD/NAD(P)-binding domain"/>
    <property type="match status" value="1"/>
</dbReference>
<proteinExistence type="predicted"/>
<comment type="caution">
    <text evidence="6">The sequence shown here is derived from an EMBL/GenBank/DDBJ whole genome shotgun (WGS) entry which is preliminary data.</text>
</comment>
<protein>
    <submittedName>
        <fullName evidence="6">Monooxygenase</fullName>
    </submittedName>
</protein>
<dbReference type="GO" id="GO:0071949">
    <property type="term" value="F:FAD binding"/>
    <property type="evidence" value="ECO:0007669"/>
    <property type="project" value="InterPro"/>
</dbReference>
<keyword evidence="1" id="KW-0285">Flavoprotein</keyword>
<gene>
    <name evidence="6" type="ORF">A0O28_0045470</name>
</gene>
<dbReference type="PANTHER" id="PTHR46972:SF1">
    <property type="entry name" value="FAD DEPENDENT OXIDOREDUCTASE DOMAIN-CONTAINING PROTEIN"/>
    <property type="match status" value="1"/>
</dbReference>
<dbReference type="InterPro" id="IPR036188">
    <property type="entry name" value="FAD/NAD-bd_sf"/>
</dbReference>
<dbReference type="AlphaFoldDB" id="A0A1T3C9G2"/>
<keyword evidence="3" id="KW-0560">Oxidoreductase</keyword>
<sequence length="418" mass="45020">MDAQFLSGKKIIIAGAGISGLSFTLAIRQLWPAGLEPPHIVIYERDSDAVPPGREGYSLSLAGFDETGGLYAARDLGILDEVLNHATQGLGNQFVFKVWNNSWNELLRMKFKPAAGLPTAGIRIARKNLRKVLTSAVGPGQIKWNTACVDAEKLPNGKMLVTLSGDHIPADKTTTECDLLIVADGAASKIRSKLRPDDTLQYAGVMQKGGLAVFPNGIPQPVDKNWGMLLSAGKGMACFLSPYDETSVAWGMSYRAPTIEEPLKLSGLEDAQKVIDECKELGKEFPEPFQSILNATDPRDVSRLAARDKQPFSHDLSLGPVIFIGDSNHAVSPFSGYGASLALKDGWDLSMQLCKAKSLAEAVKAYDAISVPRANKVLKESHQRIDMGHATGLNYLVNRSLLGIGGFVLAVKEAISFS</sequence>
<keyword evidence="7" id="KW-1185">Reference proteome</keyword>
<dbReference type="InterPro" id="IPR002938">
    <property type="entry name" value="FAD-bd"/>
</dbReference>
<reference evidence="6 7" key="1">
    <citation type="submission" date="2016-04" db="EMBL/GenBank/DDBJ databases">
        <title>Multiple horizontal gene transfer events from other fungi enriched the ability of the initially mycotrophic fungus Trichoderma (Ascomycota) to feed on dead plant biomass.</title>
        <authorList>
            <person name="Atanasova L."/>
            <person name="Chenthamara K."/>
            <person name="Zhang J."/>
            <person name="Grujic M."/>
            <person name="Henrissat B."/>
            <person name="Kuo A."/>
            <person name="Aertz A."/>
            <person name="Salamov A."/>
            <person name="Lipzen A."/>
            <person name="Labutti K."/>
            <person name="Barry K."/>
            <person name="Miao Y."/>
            <person name="Rahimi M.J."/>
            <person name="Shen Q."/>
            <person name="Grigoriev I.V."/>
            <person name="Kubicek C.P."/>
            <person name="Druzhinina I.S."/>
        </authorList>
    </citation>
    <scope>NUCLEOTIDE SEQUENCE [LARGE SCALE GENOMIC DNA]</scope>
    <source>
        <strain evidence="6 7">NJAU 4742</strain>
    </source>
</reference>
<evidence type="ECO:0000256" key="1">
    <source>
        <dbReference type="ARBA" id="ARBA00022630"/>
    </source>
</evidence>
<dbReference type="GO" id="GO:0004497">
    <property type="term" value="F:monooxygenase activity"/>
    <property type="evidence" value="ECO:0007669"/>
    <property type="project" value="UniProtKB-KW"/>
</dbReference>
<dbReference type="PANTHER" id="PTHR46972">
    <property type="entry name" value="MONOOXYGENASE ASQM-RELATED"/>
    <property type="match status" value="1"/>
</dbReference>
<feature type="domain" description="FAD-binding" evidence="5">
    <location>
        <begin position="11"/>
        <end position="380"/>
    </location>
</feature>
<evidence type="ECO:0000256" key="4">
    <source>
        <dbReference type="ARBA" id="ARBA00023033"/>
    </source>
</evidence>
<dbReference type="EMBL" id="LVVK01000022">
    <property type="protein sequence ID" value="OPB37635.1"/>
    <property type="molecule type" value="Genomic_DNA"/>
</dbReference>
<dbReference type="Pfam" id="PF01494">
    <property type="entry name" value="FAD_binding_3"/>
    <property type="match status" value="1"/>
</dbReference>
<evidence type="ECO:0000259" key="5">
    <source>
        <dbReference type="Pfam" id="PF01494"/>
    </source>
</evidence>
<name>A0A1T3C9G2_9HYPO</name>
<evidence type="ECO:0000313" key="7">
    <source>
        <dbReference type="Proteomes" id="UP000191004"/>
    </source>
</evidence>
<dbReference type="SUPFAM" id="SSF51905">
    <property type="entry name" value="FAD/NAD(P)-binding domain"/>
    <property type="match status" value="1"/>
</dbReference>
<organism evidence="6 7">
    <name type="scientific">Trichoderma guizhouense</name>
    <dbReference type="NCBI Taxonomy" id="1491466"/>
    <lineage>
        <taxon>Eukaryota</taxon>
        <taxon>Fungi</taxon>
        <taxon>Dikarya</taxon>
        <taxon>Ascomycota</taxon>
        <taxon>Pezizomycotina</taxon>
        <taxon>Sordariomycetes</taxon>
        <taxon>Hypocreomycetidae</taxon>
        <taxon>Hypocreales</taxon>
        <taxon>Hypocreaceae</taxon>
        <taxon>Trichoderma</taxon>
    </lineage>
</organism>
<keyword evidence="2" id="KW-0274">FAD</keyword>
<dbReference type="Proteomes" id="UP000191004">
    <property type="component" value="Unassembled WGS sequence"/>
</dbReference>
<evidence type="ECO:0000256" key="3">
    <source>
        <dbReference type="ARBA" id="ARBA00023002"/>
    </source>
</evidence>
<evidence type="ECO:0000313" key="6">
    <source>
        <dbReference type="EMBL" id="OPB37635.1"/>
    </source>
</evidence>
<dbReference type="PRINTS" id="PR00420">
    <property type="entry name" value="RNGMNOXGNASE"/>
</dbReference>
<evidence type="ECO:0000256" key="2">
    <source>
        <dbReference type="ARBA" id="ARBA00022827"/>
    </source>
</evidence>
<accession>A0A1T3C9G2</accession>
<dbReference type="OrthoDB" id="655030at2759"/>